<accession>A0A1G1ZWC1</accession>
<keyword evidence="1" id="KW-0812">Transmembrane</keyword>
<dbReference type="Proteomes" id="UP000176611">
    <property type="component" value="Unassembled WGS sequence"/>
</dbReference>
<evidence type="ECO:0000256" key="1">
    <source>
        <dbReference type="SAM" id="Phobius"/>
    </source>
</evidence>
<proteinExistence type="predicted"/>
<sequence length="68" mass="7603">MKKHVSFETQFLFISIGIVSLMIIISSFLINFLATHMSAILSQEPTANTLTKFDINGFEKLKLGKGLK</sequence>
<comment type="caution">
    <text evidence="2">The sequence shown here is derived from an EMBL/GenBank/DDBJ whole genome shotgun (WGS) entry which is preliminary data.</text>
</comment>
<evidence type="ECO:0000313" key="3">
    <source>
        <dbReference type="Proteomes" id="UP000176611"/>
    </source>
</evidence>
<dbReference type="AlphaFoldDB" id="A0A1G1ZWC1"/>
<name>A0A1G1ZWC1_9BACT</name>
<keyword evidence="1" id="KW-0472">Membrane</keyword>
<feature type="transmembrane region" description="Helical" evidence="1">
    <location>
        <begin position="12"/>
        <end position="34"/>
    </location>
</feature>
<evidence type="ECO:0000313" key="2">
    <source>
        <dbReference type="EMBL" id="OGY68864.1"/>
    </source>
</evidence>
<reference evidence="2 3" key="1">
    <citation type="journal article" date="2016" name="Nat. Commun.">
        <title>Thousands of microbial genomes shed light on interconnected biogeochemical processes in an aquifer system.</title>
        <authorList>
            <person name="Anantharaman K."/>
            <person name="Brown C.T."/>
            <person name="Hug L.A."/>
            <person name="Sharon I."/>
            <person name="Castelle C.J."/>
            <person name="Probst A.J."/>
            <person name="Thomas B.C."/>
            <person name="Singh A."/>
            <person name="Wilkins M.J."/>
            <person name="Karaoz U."/>
            <person name="Brodie E.L."/>
            <person name="Williams K.H."/>
            <person name="Hubbard S.S."/>
            <person name="Banfield J.F."/>
        </authorList>
    </citation>
    <scope>NUCLEOTIDE SEQUENCE [LARGE SCALE GENOMIC DNA]</scope>
</reference>
<gene>
    <name evidence="2" type="ORF">A2586_02435</name>
</gene>
<organism evidence="2 3">
    <name type="scientific">Candidatus Harrisonbacteria bacterium RIFOXYD1_FULL_40_9</name>
    <dbReference type="NCBI Taxonomy" id="1798412"/>
    <lineage>
        <taxon>Bacteria</taxon>
        <taxon>Candidatus Harrisoniibacteriota</taxon>
    </lineage>
</organism>
<dbReference type="EMBL" id="MHJO01000027">
    <property type="protein sequence ID" value="OGY68864.1"/>
    <property type="molecule type" value="Genomic_DNA"/>
</dbReference>
<keyword evidence="1" id="KW-1133">Transmembrane helix</keyword>
<protein>
    <submittedName>
        <fullName evidence="2">Uncharacterized protein</fullName>
    </submittedName>
</protein>